<keyword evidence="4 9" id="KW-0547">Nucleotide-binding</keyword>
<comment type="similarity">
    <text evidence="2">Belongs to the asparagine synthetase family.</text>
</comment>
<dbReference type="SUPFAM" id="SSF52402">
    <property type="entry name" value="Adenine nucleotide alpha hydrolases-like"/>
    <property type="match status" value="1"/>
</dbReference>
<dbReference type="PROSITE" id="PS51278">
    <property type="entry name" value="GATASE_TYPE_2"/>
    <property type="match status" value="1"/>
</dbReference>
<feature type="site" description="Important for beta-aspartyl-AMP intermediate formation" evidence="10">
    <location>
        <position position="376"/>
    </location>
</feature>
<keyword evidence="5 9" id="KW-0067">ATP-binding</keyword>
<dbReference type="Gene3D" id="3.60.20.10">
    <property type="entry name" value="Glutamine Phosphoribosylpyrophosphate, subunit 1, domain 1"/>
    <property type="match status" value="1"/>
</dbReference>
<keyword evidence="6 8" id="KW-0315">Glutamine amidotransferase</keyword>
<evidence type="ECO:0000313" key="12">
    <source>
        <dbReference type="EMBL" id="SEH53521.1"/>
    </source>
</evidence>
<dbReference type="Gene3D" id="3.40.50.620">
    <property type="entry name" value="HUPs"/>
    <property type="match status" value="1"/>
</dbReference>
<evidence type="ECO:0000256" key="5">
    <source>
        <dbReference type="ARBA" id="ARBA00022840"/>
    </source>
</evidence>
<feature type="binding site" evidence="9">
    <location>
        <position position="301"/>
    </location>
    <ligand>
        <name>ATP</name>
        <dbReference type="ChEBI" id="CHEBI:30616"/>
    </ligand>
</feature>
<feature type="active site" description="For GATase activity" evidence="8">
    <location>
        <position position="2"/>
    </location>
</feature>
<dbReference type="AlphaFoldDB" id="A0A1H6IVZ9"/>
<feature type="binding site" evidence="9">
    <location>
        <position position="105"/>
    </location>
    <ligand>
        <name>L-glutamine</name>
        <dbReference type="ChEBI" id="CHEBI:58359"/>
    </ligand>
</feature>
<dbReference type="RefSeq" id="WP_074769689.1">
    <property type="nucleotide sequence ID" value="NZ_FNWO01000013.1"/>
</dbReference>
<dbReference type="InterPro" id="IPR001962">
    <property type="entry name" value="Asn_synthase"/>
</dbReference>
<feature type="binding site" evidence="9">
    <location>
        <begin position="374"/>
        <end position="375"/>
    </location>
    <ligand>
        <name>ATP</name>
        <dbReference type="ChEBI" id="CHEBI:30616"/>
    </ligand>
</feature>
<evidence type="ECO:0000256" key="6">
    <source>
        <dbReference type="ARBA" id="ARBA00022962"/>
    </source>
</evidence>
<comment type="pathway">
    <text evidence="1">Amino-acid biosynthesis; L-asparagine biosynthesis; L-asparagine from L-aspartate (L-Gln route): step 1/1.</text>
</comment>
<dbReference type="InterPro" id="IPR014729">
    <property type="entry name" value="Rossmann-like_a/b/a_fold"/>
</dbReference>
<evidence type="ECO:0000256" key="10">
    <source>
        <dbReference type="PIRSR" id="PIRSR001589-3"/>
    </source>
</evidence>
<comment type="catalytic activity">
    <reaction evidence="7">
        <text>L-aspartate + L-glutamine + ATP + H2O = L-asparagine + L-glutamate + AMP + diphosphate + H(+)</text>
        <dbReference type="Rhea" id="RHEA:12228"/>
        <dbReference type="ChEBI" id="CHEBI:15377"/>
        <dbReference type="ChEBI" id="CHEBI:15378"/>
        <dbReference type="ChEBI" id="CHEBI:29985"/>
        <dbReference type="ChEBI" id="CHEBI:29991"/>
        <dbReference type="ChEBI" id="CHEBI:30616"/>
        <dbReference type="ChEBI" id="CHEBI:33019"/>
        <dbReference type="ChEBI" id="CHEBI:58048"/>
        <dbReference type="ChEBI" id="CHEBI:58359"/>
        <dbReference type="ChEBI" id="CHEBI:456215"/>
        <dbReference type="EC" id="6.3.5.4"/>
    </reaction>
</comment>
<dbReference type="Pfam" id="PF00733">
    <property type="entry name" value="Asn_synthase"/>
    <property type="match status" value="1"/>
</dbReference>
<dbReference type="InterPro" id="IPR006426">
    <property type="entry name" value="Asn_synth_AEB"/>
</dbReference>
<dbReference type="CDD" id="cd01991">
    <property type="entry name" value="Asn_synthase_B_C"/>
    <property type="match status" value="1"/>
</dbReference>
<proteinExistence type="inferred from homology"/>
<evidence type="ECO:0000256" key="4">
    <source>
        <dbReference type="ARBA" id="ARBA00022741"/>
    </source>
</evidence>
<dbReference type="InterPro" id="IPR017932">
    <property type="entry name" value="GATase_2_dom"/>
</dbReference>
<evidence type="ECO:0000259" key="11">
    <source>
        <dbReference type="PROSITE" id="PS51278"/>
    </source>
</evidence>
<dbReference type="PIRSF" id="PIRSF001589">
    <property type="entry name" value="Asn_synthetase_glu-h"/>
    <property type="match status" value="1"/>
</dbReference>
<dbReference type="PANTHER" id="PTHR43284">
    <property type="entry name" value="ASPARAGINE SYNTHETASE (GLUTAMINE-HYDROLYZING)"/>
    <property type="match status" value="1"/>
</dbReference>
<dbReference type="InterPro" id="IPR033738">
    <property type="entry name" value="AsnB_N"/>
</dbReference>
<dbReference type="InterPro" id="IPR029055">
    <property type="entry name" value="Ntn_hydrolases_N"/>
</dbReference>
<dbReference type="GO" id="GO:0005829">
    <property type="term" value="C:cytosol"/>
    <property type="evidence" value="ECO:0007669"/>
    <property type="project" value="TreeGrafter"/>
</dbReference>
<evidence type="ECO:0000256" key="1">
    <source>
        <dbReference type="ARBA" id="ARBA00005187"/>
    </source>
</evidence>
<dbReference type="CDD" id="cd00712">
    <property type="entry name" value="AsnB"/>
    <property type="match status" value="1"/>
</dbReference>
<accession>A0A1H6IVZ9</accession>
<dbReference type="GO" id="GO:0005524">
    <property type="term" value="F:ATP binding"/>
    <property type="evidence" value="ECO:0007669"/>
    <property type="project" value="UniProtKB-KW"/>
</dbReference>
<evidence type="ECO:0000256" key="2">
    <source>
        <dbReference type="ARBA" id="ARBA00005752"/>
    </source>
</evidence>
<dbReference type="GO" id="GO:0004066">
    <property type="term" value="F:asparagine synthase (glutamine-hydrolyzing) activity"/>
    <property type="evidence" value="ECO:0007669"/>
    <property type="project" value="UniProtKB-EC"/>
</dbReference>
<sequence length="649" mass="71960">MCGLTGFIDLDRAASAETLAAMARRMADTMVARGPDGSGVWVDAEAGIALAHRRLAILDLSAAGHQPMISSCGRFVVSYNGEIYNAPALKSELERAGHTFRGHSDTEVIIEGAALWGVRGMLERIRGMFALALWDRARHELVLARDRLGIKPLYWGIAGRLVLFGSQLGALRAHDGWRPRLNRDAVTSFLRHNYVPAPQSIYQGISKLEPGRMVTLSRDGTVRTERFWSLDDAVAAGRANPLHCSDGEAIDQLEELLSDSVAGHMLSDVPVGAFLSGGIDSSAVVALMQAGSTRPVRTFTIGFDEAGYNEADHAKAVARHLGTDHCELILSADAGLDVIPSLPDFYDEPFADSSQIPTYMVSKLTREHVTVALSGDGGDELFAGYNRHLQAAQWGHRLGRVPMSARRLSAWGLTRLSQQTWDRVFARLPGRWPPQPGDKLHKLAGVLTEDADSLYRRLVSHWTDPAALVRGGTEPKDGPLWDPALAAALPSQLDRMQYLDTLTYLPDDILCKVDRASMAVSLESRVPLLDHRVVEFAWRLPAHLRVRHGHGKWLLRQVLYRHVPRELIDRPKMGFSIPLDSWLRGKLRPWAEALLDQKRLSEQGLLDPAPIRACWAEHLSGKRNWQYLLWDVLMLQAWLDRHGTGLAME</sequence>
<keyword evidence="13" id="KW-1185">Reference proteome</keyword>
<dbReference type="SUPFAM" id="SSF56235">
    <property type="entry name" value="N-terminal nucleophile aminohydrolases (Ntn hydrolases)"/>
    <property type="match status" value="1"/>
</dbReference>
<dbReference type="OrthoDB" id="9763290at2"/>
<name>A0A1H6IVZ9_MAGFU</name>
<feature type="domain" description="Glutamine amidotransferase type-2" evidence="11">
    <location>
        <begin position="2"/>
        <end position="219"/>
    </location>
</feature>
<dbReference type="NCBIfam" id="TIGR01536">
    <property type="entry name" value="asn_synth_AEB"/>
    <property type="match status" value="1"/>
</dbReference>
<evidence type="ECO:0000256" key="7">
    <source>
        <dbReference type="ARBA" id="ARBA00048741"/>
    </source>
</evidence>
<evidence type="ECO:0000313" key="13">
    <source>
        <dbReference type="Proteomes" id="UP000182983"/>
    </source>
</evidence>
<dbReference type="EMBL" id="FNWO01000013">
    <property type="protein sequence ID" value="SEH53521.1"/>
    <property type="molecule type" value="Genomic_DNA"/>
</dbReference>
<evidence type="ECO:0000256" key="9">
    <source>
        <dbReference type="PIRSR" id="PIRSR001589-2"/>
    </source>
</evidence>
<keyword evidence="8" id="KW-0061">Asparagine biosynthesis</keyword>
<dbReference type="Pfam" id="PF13522">
    <property type="entry name" value="GATase_6"/>
    <property type="match status" value="1"/>
</dbReference>
<protein>
    <recommendedName>
        <fullName evidence="3">asparagine synthase (glutamine-hydrolyzing)</fullName>
        <ecNumber evidence="3">6.3.5.4</ecNumber>
    </recommendedName>
</protein>
<dbReference type="EC" id="6.3.5.4" evidence="3"/>
<evidence type="ECO:0000256" key="8">
    <source>
        <dbReference type="PIRSR" id="PIRSR001589-1"/>
    </source>
</evidence>
<evidence type="ECO:0000256" key="3">
    <source>
        <dbReference type="ARBA" id="ARBA00012737"/>
    </source>
</evidence>
<dbReference type="GO" id="GO:0006529">
    <property type="term" value="P:asparagine biosynthetic process"/>
    <property type="evidence" value="ECO:0007669"/>
    <property type="project" value="UniProtKB-KW"/>
</dbReference>
<organism evidence="12 13">
    <name type="scientific">Magnetospirillum fulvum</name>
    <name type="common">Rhodospirillum fulvum</name>
    <dbReference type="NCBI Taxonomy" id="1082"/>
    <lineage>
        <taxon>Bacteria</taxon>
        <taxon>Pseudomonadati</taxon>
        <taxon>Pseudomonadota</taxon>
        <taxon>Alphaproteobacteria</taxon>
        <taxon>Rhodospirillales</taxon>
        <taxon>Rhodospirillaceae</taxon>
        <taxon>Magnetospirillum</taxon>
    </lineage>
</organism>
<dbReference type="InterPro" id="IPR051786">
    <property type="entry name" value="ASN_synthetase/amidase"/>
</dbReference>
<gene>
    <name evidence="12" type="ORF">SAMN04244559_02829</name>
</gene>
<dbReference type="PANTHER" id="PTHR43284:SF1">
    <property type="entry name" value="ASPARAGINE SYNTHETASE"/>
    <property type="match status" value="1"/>
</dbReference>
<reference evidence="13" key="1">
    <citation type="submission" date="2016-10" db="EMBL/GenBank/DDBJ databases">
        <authorList>
            <person name="Varghese N."/>
            <person name="Submissions S."/>
        </authorList>
    </citation>
    <scope>NUCLEOTIDE SEQUENCE [LARGE SCALE GENOMIC DNA]</scope>
    <source>
        <strain evidence="13">DSM 13234</strain>
    </source>
</reference>
<keyword evidence="8" id="KW-0028">Amino-acid biosynthesis</keyword>
<dbReference type="Proteomes" id="UP000182983">
    <property type="component" value="Unassembled WGS sequence"/>
</dbReference>